<sequence>MAYYSLKRRSQGYRCGSLNVAILVPWETLINKCPGGHTEFGQNIIRECVKSNRDLCVLLNHQDRQIVFEPEKIIICTTFLLWSTYAKDKIKYTCMWK</sequence>
<dbReference type="EMBL" id="JAEAOA010002152">
    <property type="protein sequence ID" value="KAK3585574.1"/>
    <property type="molecule type" value="Genomic_DNA"/>
</dbReference>
<reference evidence="1" key="1">
    <citation type="journal article" date="2021" name="Genome Biol. Evol.">
        <title>A High-Quality Reference Genome for a Parasitic Bivalve with Doubly Uniparental Inheritance (Bivalvia: Unionida).</title>
        <authorList>
            <person name="Smith C.H."/>
        </authorList>
    </citation>
    <scope>NUCLEOTIDE SEQUENCE</scope>
    <source>
        <strain evidence="1">CHS0354</strain>
    </source>
</reference>
<name>A0AAE0S5K2_9BIVA</name>
<protein>
    <submittedName>
        <fullName evidence="1">Uncharacterized protein</fullName>
    </submittedName>
</protein>
<comment type="caution">
    <text evidence="1">The sequence shown here is derived from an EMBL/GenBank/DDBJ whole genome shotgun (WGS) entry which is preliminary data.</text>
</comment>
<dbReference type="AlphaFoldDB" id="A0AAE0S5K2"/>
<reference evidence="1" key="3">
    <citation type="submission" date="2023-05" db="EMBL/GenBank/DDBJ databases">
        <authorList>
            <person name="Smith C.H."/>
        </authorList>
    </citation>
    <scope>NUCLEOTIDE SEQUENCE</scope>
    <source>
        <strain evidence="1">CHS0354</strain>
        <tissue evidence="1">Mantle</tissue>
    </source>
</reference>
<gene>
    <name evidence="1" type="ORF">CHS0354_036761</name>
</gene>
<accession>A0AAE0S5K2</accession>
<reference evidence="1" key="2">
    <citation type="journal article" date="2021" name="Genome Biol. Evol.">
        <title>Developing a high-quality reference genome for a parasitic bivalve with doubly uniparental inheritance (Bivalvia: Unionida).</title>
        <authorList>
            <person name="Smith C.H."/>
        </authorList>
    </citation>
    <scope>NUCLEOTIDE SEQUENCE</scope>
    <source>
        <strain evidence="1">CHS0354</strain>
        <tissue evidence="1">Mantle</tissue>
    </source>
</reference>
<evidence type="ECO:0000313" key="2">
    <source>
        <dbReference type="Proteomes" id="UP001195483"/>
    </source>
</evidence>
<keyword evidence="2" id="KW-1185">Reference proteome</keyword>
<proteinExistence type="predicted"/>
<dbReference type="Proteomes" id="UP001195483">
    <property type="component" value="Unassembled WGS sequence"/>
</dbReference>
<organism evidence="1 2">
    <name type="scientific">Potamilus streckersoni</name>
    <dbReference type="NCBI Taxonomy" id="2493646"/>
    <lineage>
        <taxon>Eukaryota</taxon>
        <taxon>Metazoa</taxon>
        <taxon>Spiralia</taxon>
        <taxon>Lophotrochozoa</taxon>
        <taxon>Mollusca</taxon>
        <taxon>Bivalvia</taxon>
        <taxon>Autobranchia</taxon>
        <taxon>Heteroconchia</taxon>
        <taxon>Palaeoheterodonta</taxon>
        <taxon>Unionida</taxon>
        <taxon>Unionoidea</taxon>
        <taxon>Unionidae</taxon>
        <taxon>Ambleminae</taxon>
        <taxon>Lampsilini</taxon>
        <taxon>Potamilus</taxon>
    </lineage>
</organism>
<evidence type="ECO:0000313" key="1">
    <source>
        <dbReference type="EMBL" id="KAK3585574.1"/>
    </source>
</evidence>